<feature type="signal peptide" evidence="1">
    <location>
        <begin position="1"/>
        <end position="23"/>
    </location>
</feature>
<reference evidence="2 3" key="1">
    <citation type="submission" date="2020-01" db="EMBL/GenBank/DDBJ databases">
        <title>Insect and environment-associated Actinomycetes.</title>
        <authorList>
            <person name="Currrie C."/>
            <person name="Chevrette M."/>
            <person name="Carlson C."/>
            <person name="Stubbendieck R."/>
            <person name="Wendt-Pienkowski E."/>
        </authorList>
    </citation>
    <scope>NUCLEOTIDE SEQUENCE [LARGE SCALE GENOMIC DNA]</scope>
    <source>
        <strain evidence="2 3">SID7903</strain>
    </source>
</reference>
<name>A0A7K3RE97_STRAQ</name>
<dbReference type="EMBL" id="JAAGMS010000238">
    <property type="protein sequence ID" value="NEC00534.1"/>
    <property type="molecule type" value="Genomic_DNA"/>
</dbReference>
<comment type="caution">
    <text evidence="2">The sequence shown here is derived from an EMBL/GenBank/DDBJ whole genome shotgun (WGS) entry which is preliminary data.</text>
</comment>
<dbReference type="Proteomes" id="UP000470951">
    <property type="component" value="Unassembled WGS sequence"/>
</dbReference>
<organism evidence="2 3">
    <name type="scientific">Streptomyces anulatus</name>
    <name type="common">Streptomyces chrysomallus</name>
    <dbReference type="NCBI Taxonomy" id="1892"/>
    <lineage>
        <taxon>Bacteria</taxon>
        <taxon>Bacillati</taxon>
        <taxon>Actinomycetota</taxon>
        <taxon>Actinomycetes</taxon>
        <taxon>Kitasatosporales</taxon>
        <taxon>Streptomycetaceae</taxon>
        <taxon>Streptomyces</taxon>
    </lineage>
</organism>
<proteinExistence type="predicted"/>
<accession>A0A7K3RE97</accession>
<dbReference type="RefSeq" id="WP_164222028.1">
    <property type="nucleotide sequence ID" value="NZ_JAAGMS010000238.1"/>
</dbReference>
<sequence>MAFATVTIAAVTSVLLSPTAASAVVPDRSELVSKEGGVLYKFHNSGLNPNGTVNWGAKTAIGQGWGAVSNDAVYFAEIS</sequence>
<keyword evidence="1" id="KW-0732">Signal</keyword>
<evidence type="ECO:0000313" key="3">
    <source>
        <dbReference type="Proteomes" id="UP000470951"/>
    </source>
</evidence>
<feature type="chain" id="PRO_5029495455" evidence="1">
    <location>
        <begin position="24"/>
        <end position="79"/>
    </location>
</feature>
<gene>
    <name evidence="2" type="ORF">G3I58_21510</name>
</gene>
<evidence type="ECO:0000313" key="2">
    <source>
        <dbReference type="EMBL" id="NEC00534.1"/>
    </source>
</evidence>
<protein>
    <submittedName>
        <fullName evidence="2">Uncharacterized protein</fullName>
    </submittedName>
</protein>
<evidence type="ECO:0000256" key="1">
    <source>
        <dbReference type="SAM" id="SignalP"/>
    </source>
</evidence>
<dbReference type="AlphaFoldDB" id="A0A7K3RE97"/>